<evidence type="ECO:0000259" key="6">
    <source>
        <dbReference type="PROSITE" id="PS50405"/>
    </source>
</evidence>
<dbReference type="OrthoDB" id="414243at2759"/>
<feature type="region of interest" description="Disordered" evidence="4">
    <location>
        <begin position="1"/>
        <end position="24"/>
    </location>
</feature>
<feature type="domain" description="GST C-terminal" evidence="6">
    <location>
        <begin position="104"/>
        <end position="224"/>
    </location>
</feature>
<protein>
    <recommendedName>
        <fullName evidence="2">glutathione transferase</fullName>
        <ecNumber evidence="2">2.5.1.18</ecNumber>
    </recommendedName>
</protein>
<dbReference type="InterPro" id="IPR040079">
    <property type="entry name" value="Glutathione_S-Trfase"/>
</dbReference>
<dbReference type="PROSITE" id="PS50405">
    <property type="entry name" value="GST_CTER"/>
    <property type="match status" value="1"/>
</dbReference>
<name>A0A8J9YJA1_BRALA</name>
<dbReference type="GO" id="GO:0004364">
    <property type="term" value="F:glutathione transferase activity"/>
    <property type="evidence" value="ECO:0007669"/>
    <property type="project" value="UniProtKB-EC"/>
</dbReference>
<evidence type="ECO:0000256" key="4">
    <source>
        <dbReference type="SAM" id="MobiDB-lite"/>
    </source>
</evidence>
<feature type="domain" description="GST N-terminal" evidence="5">
    <location>
        <begin position="22"/>
        <end position="102"/>
    </location>
</feature>
<dbReference type="InterPro" id="IPR036282">
    <property type="entry name" value="Glutathione-S-Trfase_C_sf"/>
</dbReference>
<sequence length="237" mass="26349">MTPERCGLTRGLSETTSMSEPGKPKLTYFNGRGQAESVRLVLAAAGVEFDEKYVETKDELEKLREGGDLLFLQLPLLEINGVKLVQVGAIVRHVARRAALYGKNNVESAKCDMLAEGARDFNEIFNALPFAPDRSAAEDEIQDNVLPRWLPIFEQALDDNGTGFLVGTGMTFADVALLEPLLTISELYPYALEDYSKLEDFLSYMREVPNLAKYLNSSHRKPPADDKYVELVQGILS</sequence>
<dbReference type="Pfam" id="PF02798">
    <property type="entry name" value="GST_N"/>
    <property type="match status" value="1"/>
</dbReference>
<dbReference type="SFLD" id="SFLDG00363">
    <property type="entry name" value="AMPS_(cytGST):_Alpha-__Mu-__Pi"/>
    <property type="match status" value="1"/>
</dbReference>
<dbReference type="Gene3D" id="1.20.1050.10">
    <property type="match status" value="1"/>
</dbReference>
<comment type="similarity">
    <text evidence="1">Belongs to the GST superfamily. Alpha family.</text>
</comment>
<dbReference type="EC" id="2.5.1.18" evidence="2"/>
<evidence type="ECO:0000259" key="5">
    <source>
        <dbReference type="PROSITE" id="PS50404"/>
    </source>
</evidence>
<dbReference type="Gene3D" id="3.40.30.10">
    <property type="entry name" value="Glutaredoxin"/>
    <property type="match status" value="1"/>
</dbReference>
<dbReference type="Pfam" id="PF14497">
    <property type="entry name" value="GST_C_3"/>
    <property type="match status" value="1"/>
</dbReference>
<keyword evidence="8" id="KW-1185">Reference proteome</keyword>
<dbReference type="PRINTS" id="PR01266">
    <property type="entry name" value="GSTRNSFRASEA"/>
</dbReference>
<dbReference type="AlphaFoldDB" id="A0A8J9YJA1"/>
<accession>A0A8J9YJA1</accession>
<dbReference type="PANTHER" id="PTHR11571:SF230">
    <property type="entry name" value="GLUTATHIONE TRANSFERASE"/>
    <property type="match status" value="1"/>
</dbReference>
<evidence type="ECO:0000256" key="3">
    <source>
        <dbReference type="ARBA" id="ARBA00022679"/>
    </source>
</evidence>
<reference evidence="7" key="1">
    <citation type="submission" date="2022-01" db="EMBL/GenBank/DDBJ databases">
        <authorList>
            <person name="Braso-Vives M."/>
        </authorList>
    </citation>
    <scope>NUCLEOTIDE SEQUENCE</scope>
</reference>
<dbReference type="InterPro" id="IPR050213">
    <property type="entry name" value="GST_superfamily"/>
</dbReference>
<evidence type="ECO:0000313" key="7">
    <source>
        <dbReference type="EMBL" id="CAH1226749.1"/>
    </source>
</evidence>
<organism evidence="7 8">
    <name type="scientific">Branchiostoma lanceolatum</name>
    <name type="common">Common lancelet</name>
    <name type="synonym">Amphioxus lanceolatum</name>
    <dbReference type="NCBI Taxonomy" id="7740"/>
    <lineage>
        <taxon>Eukaryota</taxon>
        <taxon>Metazoa</taxon>
        <taxon>Chordata</taxon>
        <taxon>Cephalochordata</taxon>
        <taxon>Leptocardii</taxon>
        <taxon>Amphioxiformes</taxon>
        <taxon>Branchiostomatidae</taxon>
        <taxon>Branchiostoma</taxon>
    </lineage>
</organism>
<evidence type="ECO:0000256" key="2">
    <source>
        <dbReference type="ARBA" id="ARBA00012452"/>
    </source>
</evidence>
<dbReference type="InterPro" id="IPR004045">
    <property type="entry name" value="Glutathione_S-Trfase_N"/>
</dbReference>
<dbReference type="EMBL" id="OV696686">
    <property type="protein sequence ID" value="CAH1226749.1"/>
    <property type="molecule type" value="Genomic_DNA"/>
</dbReference>
<dbReference type="InterPro" id="IPR003080">
    <property type="entry name" value="GST_alpha"/>
</dbReference>
<dbReference type="InterPro" id="IPR036249">
    <property type="entry name" value="Thioredoxin-like_sf"/>
</dbReference>
<keyword evidence="3" id="KW-0808">Transferase</keyword>
<dbReference type="PROSITE" id="PS50404">
    <property type="entry name" value="GST_NTER"/>
    <property type="match status" value="1"/>
</dbReference>
<dbReference type="SUPFAM" id="SSF47616">
    <property type="entry name" value="GST C-terminal domain-like"/>
    <property type="match status" value="1"/>
</dbReference>
<dbReference type="PANTHER" id="PTHR11571">
    <property type="entry name" value="GLUTATHIONE S-TRANSFERASE"/>
    <property type="match status" value="1"/>
</dbReference>
<dbReference type="Proteomes" id="UP000838412">
    <property type="component" value="Chromosome 1"/>
</dbReference>
<dbReference type="GO" id="GO:0006749">
    <property type="term" value="P:glutathione metabolic process"/>
    <property type="evidence" value="ECO:0007669"/>
    <property type="project" value="TreeGrafter"/>
</dbReference>
<evidence type="ECO:0000313" key="8">
    <source>
        <dbReference type="Proteomes" id="UP000838412"/>
    </source>
</evidence>
<dbReference type="FunFam" id="1.20.1050.10:FF:000005">
    <property type="entry name" value="Glutathione S-transferase A1"/>
    <property type="match status" value="1"/>
</dbReference>
<evidence type="ECO:0000256" key="1">
    <source>
        <dbReference type="ARBA" id="ARBA00011055"/>
    </source>
</evidence>
<proteinExistence type="inferred from homology"/>
<dbReference type="InterPro" id="IPR004046">
    <property type="entry name" value="GST_C"/>
</dbReference>
<dbReference type="SFLD" id="SFLDS00019">
    <property type="entry name" value="Glutathione_Transferase_(cytos"/>
    <property type="match status" value="1"/>
</dbReference>
<dbReference type="SFLD" id="SFLDG01205">
    <property type="entry name" value="AMPS.1"/>
    <property type="match status" value="1"/>
</dbReference>
<dbReference type="InterPro" id="IPR010987">
    <property type="entry name" value="Glutathione-S-Trfase_C-like"/>
</dbReference>
<dbReference type="SUPFAM" id="SSF52833">
    <property type="entry name" value="Thioredoxin-like"/>
    <property type="match status" value="1"/>
</dbReference>
<gene>
    <name evidence="7" type="primary">GSTA4</name>
    <name evidence="7" type="ORF">BLAG_LOCUS348</name>
</gene>